<evidence type="ECO:0000256" key="9">
    <source>
        <dbReference type="ARBA" id="ARBA00023002"/>
    </source>
</evidence>
<keyword evidence="6 14" id="KW-0812">Transmembrane</keyword>
<dbReference type="GO" id="GO:0004497">
    <property type="term" value="F:monooxygenase activity"/>
    <property type="evidence" value="ECO:0007669"/>
    <property type="project" value="UniProtKB-KW"/>
</dbReference>
<evidence type="ECO:0000256" key="8">
    <source>
        <dbReference type="ARBA" id="ARBA00022989"/>
    </source>
</evidence>
<feature type="transmembrane region" description="Helical" evidence="14">
    <location>
        <begin position="7"/>
        <end position="26"/>
    </location>
</feature>
<evidence type="ECO:0000256" key="6">
    <source>
        <dbReference type="ARBA" id="ARBA00022692"/>
    </source>
</evidence>
<comment type="subcellular location">
    <subcellularLocation>
        <location evidence="2">Membrane</location>
    </subcellularLocation>
</comment>
<proteinExistence type="inferred from homology"/>
<evidence type="ECO:0000256" key="4">
    <source>
        <dbReference type="ARBA" id="ARBA00010617"/>
    </source>
</evidence>
<protein>
    <recommendedName>
        <fullName evidence="17">Cytochrome P450</fullName>
    </recommendedName>
</protein>
<keyword evidence="10 13" id="KW-0408">Iron</keyword>
<evidence type="ECO:0000313" key="16">
    <source>
        <dbReference type="Proteomes" id="UP001383192"/>
    </source>
</evidence>
<comment type="similarity">
    <text evidence="4">Belongs to the cytochrome P450 family.</text>
</comment>
<accession>A0AAW0BJF3</accession>
<dbReference type="AlphaFoldDB" id="A0AAW0BJF3"/>
<dbReference type="PANTHER" id="PTHR24305">
    <property type="entry name" value="CYTOCHROME P450"/>
    <property type="match status" value="1"/>
</dbReference>
<keyword evidence="16" id="KW-1185">Reference proteome</keyword>
<comment type="caution">
    <text evidence="15">The sequence shown here is derived from an EMBL/GenBank/DDBJ whole genome shotgun (WGS) entry which is preliminary data.</text>
</comment>
<keyword evidence="12 14" id="KW-0472">Membrane</keyword>
<evidence type="ECO:0000256" key="10">
    <source>
        <dbReference type="ARBA" id="ARBA00023004"/>
    </source>
</evidence>
<sequence length="469" mass="53394">MDLSLKVAVFYIITSYLAYIVTFVLYRTWYPSLRNIPGPESPSWLYGNIPQLVFAKCYGDHEFQWQKCIRENVQTEGMPGDKLFTSDPVALKYVFKNNRIFTKGYYHRQLVWMLMGEWSIFRIFHDVHARIRPVLNTAFSQARIQHTFPTLRGVSMRVTDKLEEIIGSNTSNVQVVNIYHLLQHATADVVAEVKENEKRNYSTKLSADELKDQIPTMLIAGQDTTGNSLAFAILELARHPEWQGKIREEILQLQGDLNCSSLDKLVYLNAHIKETLRYHPILPNTERLATEDTFLPLSKPIKTNSGHTLTQLHIKKGQLVTIGLASYNRDPDIWGNDAHCFDPYRWIDERSTKLPGGTSFGPYANIASFIGGPHTCLGWRLALLGMQVILADLVSKFSFEEAGDVVIRPCVAVTMQPVSEKGLPHLPLRVKKRLDHKHDLPNSVTALSSCSVPAYYEINNLKNDFLHIQ</sequence>
<evidence type="ECO:0008006" key="17">
    <source>
        <dbReference type="Google" id="ProtNLM"/>
    </source>
</evidence>
<reference evidence="15 16" key="1">
    <citation type="submission" date="2024-01" db="EMBL/GenBank/DDBJ databases">
        <title>A draft genome for a cacao thread blight-causing isolate of Paramarasmius palmivorus.</title>
        <authorList>
            <person name="Baruah I.K."/>
            <person name="Bukari Y."/>
            <person name="Amoako-Attah I."/>
            <person name="Meinhardt L.W."/>
            <person name="Bailey B.A."/>
            <person name="Cohen S.P."/>
        </authorList>
    </citation>
    <scope>NUCLEOTIDE SEQUENCE [LARGE SCALE GENOMIC DNA]</scope>
    <source>
        <strain evidence="15 16">GH-12</strain>
    </source>
</reference>
<comment type="cofactor">
    <cofactor evidence="1 13">
        <name>heme</name>
        <dbReference type="ChEBI" id="CHEBI:30413"/>
    </cofactor>
</comment>
<comment type="pathway">
    <text evidence="3">Secondary metabolite biosynthesis; terpenoid biosynthesis.</text>
</comment>
<dbReference type="InterPro" id="IPR036396">
    <property type="entry name" value="Cyt_P450_sf"/>
</dbReference>
<evidence type="ECO:0000256" key="11">
    <source>
        <dbReference type="ARBA" id="ARBA00023033"/>
    </source>
</evidence>
<evidence type="ECO:0000256" key="7">
    <source>
        <dbReference type="ARBA" id="ARBA00022723"/>
    </source>
</evidence>
<organism evidence="15 16">
    <name type="scientific">Paramarasmius palmivorus</name>
    <dbReference type="NCBI Taxonomy" id="297713"/>
    <lineage>
        <taxon>Eukaryota</taxon>
        <taxon>Fungi</taxon>
        <taxon>Dikarya</taxon>
        <taxon>Basidiomycota</taxon>
        <taxon>Agaricomycotina</taxon>
        <taxon>Agaricomycetes</taxon>
        <taxon>Agaricomycetidae</taxon>
        <taxon>Agaricales</taxon>
        <taxon>Marasmiineae</taxon>
        <taxon>Marasmiaceae</taxon>
        <taxon>Paramarasmius</taxon>
    </lineage>
</organism>
<dbReference type="EMBL" id="JAYKXP010000108">
    <property type="protein sequence ID" value="KAK7026021.1"/>
    <property type="molecule type" value="Genomic_DNA"/>
</dbReference>
<dbReference type="GO" id="GO:0005506">
    <property type="term" value="F:iron ion binding"/>
    <property type="evidence" value="ECO:0007669"/>
    <property type="project" value="InterPro"/>
</dbReference>
<feature type="binding site" description="axial binding residue" evidence="13">
    <location>
        <position position="376"/>
    </location>
    <ligand>
        <name>heme</name>
        <dbReference type="ChEBI" id="CHEBI:30413"/>
    </ligand>
    <ligandPart>
        <name>Fe</name>
        <dbReference type="ChEBI" id="CHEBI:18248"/>
    </ligandPart>
</feature>
<evidence type="ECO:0000313" key="15">
    <source>
        <dbReference type="EMBL" id="KAK7026021.1"/>
    </source>
</evidence>
<dbReference type="PRINTS" id="PR00385">
    <property type="entry name" value="P450"/>
</dbReference>
<evidence type="ECO:0000256" key="2">
    <source>
        <dbReference type="ARBA" id="ARBA00004370"/>
    </source>
</evidence>
<dbReference type="Pfam" id="PF00067">
    <property type="entry name" value="p450"/>
    <property type="match status" value="1"/>
</dbReference>
<dbReference type="InterPro" id="IPR002401">
    <property type="entry name" value="Cyt_P450_E_grp-I"/>
</dbReference>
<dbReference type="PRINTS" id="PR00463">
    <property type="entry name" value="EP450I"/>
</dbReference>
<dbReference type="Gene3D" id="1.10.630.10">
    <property type="entry name" value="Cytochrome P450"/>
    <property type="match status" value="2"/>
</dbReference>
<keyword evidence="9" id="KW-0560">Oxidoreductase</keyword>
<evidence type="ECO:0000256" key="12">
    <source>
        <dbReference type="ARBA" id="ARBA00023136"/>
    </source>
</evidence>
<dbReference type="PANTHER" id="PTHR24305:SF166">
    <property type="entry name" value="CYTOCHROME P450 12A4, MITOCHONDRIAL-RELATED"/>
    <property type="match status" value="1"/>
</dbReference>
<gene>
    <name evidence="15" type="ORF">VNI00_015738</name>
</gene>
<dbReference type="GO" id="GO:0016705">
    <property type="term" value="F:oxidoreductase activity, acting on paired donors, with incorporation or reduction of molecular oxygen"/>
    <property type="evidence" value="ECO:0007669"/>
    <property type="project" value="InterPro"/>
</dbReference>
<evidence type="ECO:0000256" key="13">
    <source>
        <dbReference type="PIRSR" id="PIRSR602401-1"/>
    </source>
</evidence>
<dbReference type="SUPFAM" id="SSF48264">
    <property type="entry name" value="Cytochrome P450"/>
    <property type="match status" value="1"/>
</dbReference>
<keyword evidence="11" id="KW-0503">Monooxygenase</keyword>
<evidence type="ECO:0000256" key="1">
    <source>
        <dbReference type="ARBA" id="ARBA00001971"/>
    </source>
</evidence>
<keyword evidence="5 13" id="KW-0349">Heme</keyword>
<dbReference type="InterPro" id="IPR001128">
    <property type="entry name" value="Cyt_P450"/>
</dbReference>
<name>A0AAW0BJF3_9AGAR</name>
<keyword evidence="8 14" id="KW-1133">Transmembrane helix</keyword>
<dbReference type="GO" id="GO:0016020">
    <property type="term" value="C:membrane"/>
    <property type="evidence" value="ECO:0007669"/>
    <property type="project" value="UniProtKB-SubCell"/>
</dbReference>
<evidence type="ECO:0000256" key="5">
    <source>
        <dbReference type="ARBA" id="ARBA00022617"/>
    </source>
</evidence>
<dbReference type="Proteomes" id="UP001383192">
    <property type="component" value="Unassembled WGS sequence"/>
</dbReference>
<dbReference type="InterPro" id="IPR050121">
    <property type="entry name" value="Cytochrome_P450_monoxygenase"/>
</dbReference>
<evidence type="ECO:0000256" key="14">
    <source>
        <dbReference type="SAM" id="Phobius"/>
    </source>
</evidence>
<dbReference type="GO" id="GO:0020037">
    <property type="term" value="F:heme binding"/>
    <property type="evidence" value="ECO:0007669"/>
    <property type="project" value="InterPro"/>
</dbReference>
<evidence type="ECO:0000256" key="3">
    <source>
        <dbReference type="ARBA" id="ARBA00004721"/>
    </source>
</evidence>
<keyword evidence="7 13" id="KW-0479">Metal-binding</keyword>